<keyword evidence="3" id="KW-1185">Reference proteome</keyword>
<accession>A0A448X6K1</accession>
<protein>
    <submittedName>
        <fullName evidence="2">Uncharacterized protein</fullName>
    </submittedName>
</protein>
<proteinExistence type="predicted"/>
<feature type="region of interest" description="Disordered" evidence="1">
    <location>
        <begin position="133"/>
        <end position="152"/>
    </location>
</feature>
<evidence type="ECO:0000256" key="1">
    <source>
        <dbReference type="SAM" id="MobiDB-lite"/>
    </source>
</evidence>
<dbReference type="AlphaFoldDB" id="A0A448X6K1"/>
<evidence type="ECO:0000313" key="3">
    <source>
        <dbReference type="Proteomes" id="UP000784294"/>
    </source>
</evidence>
<dbReference type="EMBL" id="CAAALY010102455">
    <property type="protein sequence ID" value="VEL29363.1"/>
    <property type="molecule type" value="Genomic_DNA"/>
</dbReference>
<gene>
    <name evidence="2" type="ORF">PXEA_LOCUS22803</name>
</gene>
<name>A0A448X6K1_9PLAT</name>
<evidence type="ECO:0000313" key="2">
    <source>
        <dbReference type="EMBL" id="VEL29363.1"/>
    </source>
</evidence>
<feature type="region of interest" description="Disordered" evidence="1">
    <location>
        <begin position="178"/>
        <end position="206"/>
    </location>
</feature>
<dbReference type="Proteomes" id="UP000784294">
    <property type="component" value="Unassembled WGS sequence"/>
</dbReference>
<sequence>MPECLFDRRHTPKKPKRYLVWWQEPEMASRRDYRSQPLFWPGPKRADTRFAHPFEEDDTLWTCHEYGSHRLPPPPPTAAKKDPDFEANCGLLYDWLGCCPICRGRKQVGDWMGDIALKAGCSGDWRVGGQTLPRPRAKGGGGARIWGQPNSPSEAGEIQCSLTQCPRHRLETTRSCATRTHRDCEPSRPSAGASEPCPAAIRLEPH</sequence>
<reference evidence="2" key="1">
    <citation type="submission" date="2018-11" db="EMBL/GenBank/DDBJ databases">
        <authorList>
            <consortium name="Pathogen Informatics"/>
        </authorList>
    </citation>
    <scope>NUCLEOTIDE SEQUENCE</scope>
</reference>
<comment type="caution">
    <text evidence="2">The sequence shown here is derived from an EMBL/GenBank/DDBJ whole genome shotgun (WGS) entry which is preliminary data.</text>
</comment>
<organism evidence="2 3">
    <name type="scientific">Protopolystoma xenopodis</name>
    <dbReference type="NCBI Taxonomy" id="117903"/>
    <lineage>
        <taxon>Eukaryota</taxon>
        <taxon>Metazoa</taxon>
        <taxon>Spiralia</taxon>
        <taxon>Lophotrochozoa</taxon>
        <taxon>Platyhelminthes</taxon>
        <taxon>Monogenea</taxon>
        <taxon>Polyopisthocotylea</taxon>
        <taxon>Polystomatidea</taxon>
        <taxon>Polystomatidae</taxon>
        <taxon>Protopolystoma</taxon>
    </lineage>
</organism>